<reference evidence="1" key="1">
    <citation type="journal article" date="2021" name="Proc. Natl. Acad. Sci. U.S.A.">
        <title>A Catalog of Tens of Thousands of Viruses from Human Metagenomes Reveals Hidden Associations with Chronic Diseases.</title>
        <authorList>
            <person name="Tisza M.J."/>
            <person name="Buck C.B."/>
        </authorList>
    </citation>
    <scope>NUCLEOTIDE SEQUENCE</scope>
    <source>
        <strain evidence="1">CtAUQ2</strain>
    </source>
</reference>
<organism evidence="1">
    <name type="scientific">Siphoviridae sp. ctAUQ2</name>
    <dbReference type="NCBI Taxonomy" id="2826182"/>
    <lineage>
        <taxon>Viruses</taxon>
        <taxon>Duplodnaviria</taxon>
        <taxon>Heunggongvirae</taxon>
        <taxon>Uroviricota</taxon>
        <taxon>Caudoviricetes</taxon>
    </lineage>
</organism>
<sequence>MKNVSSYQKRKIVEYLVSKGYTNRDNLKFSFYLDGRVNGEWERNIHVTILSLGSQQYLVVAELKVFQNVGDLRDYIHIQRNITCLEDIQFLEQSMDKLLDMRAYFFNIN</sequence>
<name>A0A8S5MYL5_9CAUD</name>
<protein>
    <submittedName>
        <fullName evidence="1">Uncharacterized protein</fullName>
    </submittedName>
</protein>
<accession>A0A8S5MYL5</accession>
<dbReference type="EMBL" id="BK015022">
    <property type="protein sequence ID" value="DAD87501.1"/>
    <property type="molecule type" value="Genomic_DNA"/>
</dbReference>
<evidence type="ECO:0000313" key="1">
    <source>
        <dbReference type="EMBL" id="DAD87501.1"/>
    </source>
</evidence>
<proteinExistence type="predicted"/>